<evidence type="ECO:0000313" key="3">
    <source>
        <dbReference type="Proteomes" id="UP000005326"/>
    </source>
</evidence>
<feature type="transmembrane region" description="Helical" evidence="1">
    <location>
        <begin position="12"/>
        <end position="30"/>
    </location>
</feature>
<keyword evidence="1" id="KW-0472">Membrane</keyword>
<keyword evidence="1" id="KW-1133">Transmembrane helix</keyword>
<dbReference type="Proteomes" id="UP000005326">
    <property type="component" value="Unassembled WGS sequence"/>
</dbReference>
<comment type="caution">
    <text evidence="2">The sequence shown here is derived from an EMBL/GenBank/DDBJ whole genome shotgun (WGS) entry which is preliminary data.</text>
</comment>
<proteinExistence type="predicted"/>
<reference evidence="2" key="1">
    <citation type="submission" date="2007-10" db="EMBL/GenBank/DDBJ databases">
        <authorList>
            <person name="Fulton L."/>
            <person name="Clifton S."/>
            <person name="Fulton B."/>
            <person name="Xu J."/>
            <person name="Minx P."/>
            <person name="Pepin K.H."/>
            <person name="Johnson M."/>
            <person name="Thiruvilangam P."/>
            <person name="Bhonagiri V."/>
            <person name="Nash W.E."/>
            <person name="Mardis E.R."/>
            <person name="Wilson R.K."/>
        </authorList>
    </citation>
    <scope>NUCLEOTIDE SEQUENCE [LARGE SCALE GENOMIC DNA]</scope>
    <source>
        <strain evidence="2">DSM 15702</strain>
    </source>
</reference>
<sequence length="429" mass="47982">MLKTMLRERLPSAAFAFIMVVSIAFIYLYTSSAEAFKWNVYEQKYVSKMTADEFLTQYPADYESARNKFFSIDNLEGIDTDDLSEDKLMALLAGDYSFSEAENIWRNRQYSMPGRFADTVINDYEMMSDMYDYYAPMLRYEERLSEKRTINERMLARTGTSNADKIKSEKILSYISEIPEKPDSIAPLVSADIFSESFAKDVLFIFFVAVLCCRMYSGYRQSGYLDFIKTTKCGAGKFFAVQYLSHLVIMTAAYILYCVLYLLFILSGAGTADVLFMPCQVLKSAAYSVFPLNVWQYLLVMAAARYCYYLLAFSLFAFISAICPLDVISAAVCGIVSAFPIYTAYVTAGDTAVGALGRFVTGNFADCFDRADLTVIFNIAVPDIVLCTACFIAAFSAVTAIVIITGRILCRVRTSAGTSVTFGKAECDV</sequence>
<reference evidence="2" key="2">
    <citation type="submission" date="2014-06" db="EMBL/GenBank/DDBJ databases">
        <title>Draft genome sequence of Eubacterium siraeum (DSM 15702).</title>
        <authorList>
            <person name="Sudarsanam P."/>
            <person name="Ley R."/>
            <person name="Guruge J."/>
            <person name="Turnbaugh P.J."/>
            <person name="Mahowald M."/>
            <person name="Liep D."/>
            <person name="Gordon J."/>
        </authorList>
    </citation>
    <scope>NUCLEOTIDE SEQUENCE</scope>
    <source>
        <strain evidence="2">DSM 15702</strain>
    </source>
</reference>
<dbReference type="EMBL" id="ABCA03000037">
    <property type="protein sequence ID" value="EDS01477.1"/>
    <property type="molecule type" value="Genomic_DNA"/>
</dbReference>
<feature type="transmembrane region" description="Helical" evidence="1">
    <location>
        <begin position="240"/>
        <end position="265"/>
    </location>
</feature>
<keyword evidence="1" id="KW-0812">Transmembrane</keyword>
<name>B0MLJ5_9FIRM</name>
<gene>
    <name evidence="2" type="ORF">EUBSIR_00682</name>
</gene>
<keyword evidence="3" id="KW-1185">Reference proteome</keyword>
<evidence type="ECO:0000256" key="1">
    <source>
        <dbReference type="SAM" id="Phobius"/>
    </source>
</evidence>
<protein>
    <submittedName>
        <fullName evidence="2">Uncharacterized protein</fullName>
    </submittedName>
</protein>
<feature type="transmembrane region" description="Helical" evidence="1">
    <location>
        <begin position="379"/>
        <end position="404"/>
    </location>
</feature>
<dbReference type="AlphaFoldDB" id="B0MLJ5"/>
<evidence type="ECO:0000313" key="2">
    <source>
        <dbReference type="EMBL" id="EDS01477.1"/>
    </source>
</evidence>
<feature type="transmembrane region" description="Helical" evidence="1">
    <location>
        <begin position="315"/>
        <end position="342"/>
    </location>
</feature>
<accession>B0MLJ5</accession>
<organism evidence="2 3">
    <name type="scientific">[Eubacterium] siraeum DSM 15702</name>
    <dbReference type="NCBI Taxonomy" id="428128"/>
    <lineage>
        <taxon>Bacteria</taxon>
        <taxon>Bacillati</taxon>
        <taxon>Bacillota</taxon>
        <taxon>Clostridia</taxon>
        <taxon>Eubacteriales</taxon>
        <taxon>Oscillospiraceae</taxon>
        <taxon>Oscillospiraceae incertae sedis</taxon>
    </lineage>
</organism>